<organism evidence="2 3">
    <name type="scientific">Cotesia congregata</name>
    <name type="common">Parasitoid wasp</name>
    <name type="synonym">Apanteles congregatus</name>
    <dbReference type="NCBI Taxonomy" id="51543"/>
    <lineage>
        <taxon>Eukaryota</taxon>
        <taxon>Metazoa</taxon>
        <taxon>Ecdysozoa</taxon>
        <taxon>Arthropoda</taxon>
        <taxon>Hexapoda</taxon>
        <taxon>Insecta</taxon>
        <taxon>Pterygota</taxon>
        <taxon>Neoptera</taxon>
        <taxon>Endopterygota</taxon>
        <taxon>Hymenoptera</taxon>
        <taxon>Apocrita</taxon>
        <taxon>Ichneumonoidea</taxon>
        <taxon>Braconidae</taxon>
        <taxon>Microgastrinae</taxon>
        <taxon>Cotesia</taxon>
    </lineage>
</organism>
<sequence>MMLKRTLCFISFKLFIILLSTFLLSSASIIRVRESERRIECPRGCAGECDKCEYGVVLSQQCGVLECRKGPDERCGGHTNGVCGDGMICLCERCIGCSTDTLDCSKTHFDHPCLPPGITDTNNDLKYLDLNNNRMFYG</sequence>
<protein>
    <submittedName>
        <fullName evidence="2">Uncharacterized protein</fullName>
    </submittedName>
</protein>
<evidence type="ECO:0000313" key="2">
    <source>
        <dbReference type="EMBL" id="CAG5106242.1"/>
    </source>
</evidence>
<accession>A0A8J2MSW3</accession>
<dbReference type="AlphaFoldDB" id="A0A8J2MSW3"/>
<feature type="signal peptide" evidence="1">
    <location>
        <begin position="1"/>
        <end position="27"/>
    </location>
</feature>
<dbReference type="InterPro" id="IPR010850">
    <property type="entry name" value="Neuroparsin"/>
</dbReference>
<reference evidence="2" key="1">
    <citation type="submission" date="2021-04" db="EMBL/GenBank/DDBJ databases">
        <authorList>
            <person name="Chebbi M.A.C M."/>
        </authorList>
    </citation>
    <scope>NUCLEOTIDE SEQUENCE</scope>
</reference>
<comment type="caution">
    <text evidence="2">The sequence shown here is derived from an EMBL/GenBank/DDBJ whole genome shotgun (WGS) entry which is preliminary data.</text>
</comment>
<evidence type="ECO:0000313" key="3">
    <source>
        <dbReference type="Proteomes" id="UP000786811"/>
    </source>
</evidence>
<evidence type="ECO:0000256" key="1">
    <source>
        <dbReference type="SAM" id="SignalP"/>
    </source>
</evidence>
<dbReference type="EMBL" id="CAJNRD030001124">
    <property type="protein sequence ID" value="CAG5106242.1"/>
    <property type="molecule type" value="Genomic_DNA"/>
</dbReference>
<gene>
    <name evidence="2" type="ORF">HICCMSTLAB_LOCUS12162</name>
</gene>
<dbReference type="Proteomes" id="UP000786811">
    <property type="component" value="Unassembled WGS sequence"/>
</dbReference>
<keyword evidence="1" id="KW-0732">Signal</keyword>
<proteinExistence type="predicted"/>
<keyword evidence="3" id="KW-1185">Reference proteome</keyword>
<dbReference type="Pfam" id="PF07327">
    <property type="entry name" value="Neuroparsin"/>
    <property type="match status" value="1"/>
</dbReference>
<dbReference type="OrthoDB" id="5976811at2759"/>
<feature type="chain" id="PRO_5035188251" evidence="1">
    <location>
        <begin position="28"/>
        <end position="138"/>
    </location>
</feature>
<name>A0A8J2MSW3_COTCN</name>